<dbReference type="PANTHER" id="PTHR47894:SF4">
    <property type="entry name" value="HTH-TYPE TRANSCRIPTIONAL REGULATOR GADX"/>
    <property type="match status" value="1"/>
</dbReference>
<evidence type="ECO:0000256" key="1">
    <source>
        <dbReference type="ARBA" id="ARBA00023015"/>
    </source>
</evidence>
<dbReference type="Gene3D" id="1.10.10.60">
    <property type="entry name" value="Homeodomain-like"/>
    <property type="match status" value="1"/>
</dbReference>
<keyword evidence="6" id="KW-1185">Reference proteome</keyword>
<dbReference type="GO" id="GO:0000976">
    <property type="term" value="F:transcription cis-regulatory region binding"/>
    <property type="evidence" value="ECO:0007669"/>
    <property type="project" value="TreeGrafter"/>
</dbReference>
<dbReference type="PROSITE" id="PS01124">
    <property type="entry name" value="HTH_ARAC_FAMILY_2"/>
    <property type="match status" value="1"/>
</dbReference>
<comment type="caution">
    <text evidence="5">The sequence shown here is derived from an EMBL/GenBank/DDBJ whole genome shotgun (WGS) entry which is preliminary data.</text>
</comment>
<organism evidence="5 6">
    <name type="scientific">Alteromonas aestuariivivens</name>
    <dbReference type="NCBI Taxonomy" id="1938339"/>
    <lineage>
        <taxon>Bacteria</taxon>
        <taxon>Pseudomonadati</taxon>
        <taxon>Pseudomonadota</taxon>
        <taxon>Gammaproteobacteria</taxon>
        <taxon>Alteromonadales</taxon>
        <taxon>Alteromonadaceae</taxon>
        <taxon>Alteromonas/Salinimonas group</taxon>
        <taxon>Alteromonas</taxon>
    </lineage>
</organism>
<dbReference type="Proteomes" id="UP000256561">
    <property type="component" value="Unassembled WGS sequence"/>
</dbReference>
<evidence type="ECO:0000259" key="4">
    <source>
        <dbReference type="PROSITE" id="PS01124"/>
    </source>
</evidence>
<evidence type="ECO:0000313" key="5">
    <source>
        <dbReference type="EMBL" id="RDV28921.1"/>
    </source>
</evidence>
<dbReference type="EMBL" id="QRHA01000001">
    <property type="protein sequence ID" value="RDV28921.1"/>
    <property type="molecule type" value="Genomic_DNA"/>
</dbReference>
<protein>
    <submittedName>
        <fullName evidence="5">AraC family transcriptional regulator</fullName>
    </submittedName>
</protein>
<dbReference type="InterPro" id="IPR009057">
    <property type="entry name" value="Homeodomain-like_sf"/>
</dbReference>
<dbReference type="Pfam" id="PF12625">
    <property type="entry name" value="Arabinose_bd"/>
    <property type="match status" value="1"/>
</dbReference>
<proteinExistence type="predicted"/>
<dbReference type="InterPro" id="IPR018060">
    <property type="entry name" value="HTH_AraC"/>
</dbReference>
<dbReference type="PANTHER" id="PTHR47894">
    <property type="entry name" value="HTH-TYPE TRANSCRIPTIONAL REGULATOR GADX"/>
    <property type="match status" value="1"/>
</dbReference>
<dbReference type="SMART" id="SM00342">
    <property type="entry name" value="HTH_ARAC"/>
    <property type="match status" value="1"/>
</dbReference>
<feature type="domain" description="HTH araC/xylS-type" evidence="4">
    <location>
        <begin position="227"/>
        <end position="325"/>
    </location>
</feature>
<dbReference type="AlphaFoldDB" id="A0A3D8MEE4"/>
<evidence type="ECO:0000313" key="6">
    <source>
        <dbReference type="Proteomes" id="UP000256561"/>
    </source>
</evidence>
<evidence type="ECO:0000256" key="2">
    <source>
        <dbReference type="ARBA" id="ARBA00023125"/>
    </source>
</evidence>
<dbReference type="InterPro" id="IPR032687">
    <property type="entry name" value="AraC-type_N"/>
</dbReference>
<keyword evidence="3" id="KW-0804">Transcription</keyword>
<reference evidence="6" key="1">
    <citation type="submission" date="2018-08" db="EMBL/GenBank/DDBJ databases">
        <authorList>
            <person name="Zhang J."/>
            <person name="Du Z.-J."/>
        </authorList>
    </citation>
    <scope>NUCLEOTIDE SEQUENCE [LARGE SCALE GENOMIC DNA]</scope>
    <source>
        <strain evidence="6">KCTC 52655</strain>
    </source>
</reference>
<dbReference type="Pfam" id="PF12833">
    <property type="entry name" value="HTH_18"/>
    <property type="match status" value="1"/>
</dbReference>
<keyword evidence="2" id="KW-0238">DNA-binding</keyword>
<dbReference type="SUPFAM" id="SSF46689">
    <property type="entry name" value="Homeodomain-like"/>
    <property type="match status" value="1"/>
</dbReference>
<dbReference type="GO" id="GO:0005829">
    <property type="term" value="C:cytosol"/>
    <property type="evidence" value="ECO:0007669"/>
    <property type="project" value="TreeGrafter"/>
</dbReference>
<name>A0A3D8MEE4_9ALTE</name>
<dbReference type="GO" id="GO:0003700">
    <property type="term" value="F:DNA-binding transcription factor activity"/>
    <property type="evidence" value="ECO:0007669"/>
    <property type="project" value="InterPro"/>
</dbReference>
<keyword evidence="1" id="KW-0805">Transcription regulation</keyword>
<evidence type="ECO:0000256" key="3">
    <source>
        <dbReference type="ARBA" id="ARBA00023163"/>
    </source>
</evidence>
<gene>
    <name evidence="5" type="ORF">DXV75_00160</name>
</gene>
<accession>A0A3D8MEE4</accession>
<sequence>MGALDGFTDLLDQMGVDPFALMARVDLLPAQSKDPDLMIPYLKVANLLEFTAQELNQPCIGARISRFQGLSSVGLLGAFMAQQPTIGLALSCAGRFAAMHAQGVELKLNRLTPEECELTTQLKINAHQQYPQLAFLSLGLLERIVAEMAGNLWRPHRVCLRQRLKPLACQALEEILGCKVESGCHSDSLVFASSLLETKPHQPADLLERIIKKQFQQSQMSQTDPRRLIRHAINVLLPTGDCSKESIAASLDMHPKKLERLLAKQGSTYRQLLDETRKGIALRTLESSTMPMLTLALNLGYADFSAFSRSFKRWTGLPPSAYLKIRQAPG</sequence>